<reference evidence="1" key="1">
    <citation type="submission" date="2014-05" db="EMBL/GenBank/DDBJ databases">
        <authorList>
            <person name="Chronopoulou M."/>
        </authorList>
    </citation>
    <scope>NUCLEOTIDE SEQUENCE</scope>
    <source>
        <tissue evidence="1">Whole organism</tissue>
    </source>
</reference>
<proteinExistence type="predicted"/>
<dbReference type="EMBL" id="HACA01027496">
    <property type="protein sequence ID" value="CDW44857.1"/>
    <property type="molecule type" value="Transcribed_RNA"/>
</dbReference>
<organism evidence="1">
    <name type="scientific">Lepeophtheirus salmonis</name>
    <name type="common">Salmon louse</name>
    <name type="synonym">Caligus salmonis</name>
    <dbReference type="NCBI Taxonomy" id="72036"/>
    <lineage>
        <taxon>Eukaryota</taxon>
        <taxon>Metazoa</taxon>
        <taxon>Ecdysozoa</taxon>
        <taxon>Arthropoda</taxon>
        <taxon>Crustacea</taxon>
        <taxon>Multicrustacea</taxon>
        <taxon>Hexanauplia</taxon>
        <taxon>Copepoda</taxon>
        <taxon>Siphonostomatoida</taxon>
        <taxon>Caligidae</taxon>
        <taxon>Lepeophtheirus</taxon>
    </lineage>
</organism>
<protein>
    <submittedName>
        <fullName evidence="1">Uncharacterized protein</fullName>
    </submittedName>
</protein>
<evidence type="ECO:0000313" key="1">
    <source>
        <dbReference type="EMBL" id="CDW44857.1"/>
    </source>
</evidence>
<accession>A0A0K2V431</accession>
<name>A0A0K2V431_LEPSM</name>
<dbReference type="AlphaFoldDB" id="A0A0K2V431"/>
<sequence>MKTIQCSYADVTGCLVLPSDARTVIHDAVDPGEYFDAKKTDTDLDLQALLVGEHPTAWSVQIEICRSHSSVIFWTCT</sequence>